<evidence type="ECO:0000313" key="4">
    <source>
        <dbReference type="EMBL" id="SUO95870.1"/>
    </source>
</evidence>
<name>A0A380MTF6_9GAMM</name>
<keyword evidence="2" id="KW-0802">TPR repeat</keyword>
<accession>A0A380MTF6</accession>
<dbReference type="Proteomes" id="UP000254575">
    <property type="component" value="Unassembled WGS sequence"/>
</dbReference>
<organism evidence="4 5">
    <name type="scientific">Suttonella indologenes</name>
    <dbReference type="NCBI Taxonomy" id="13276"/>
    <lineage>
        <taxon>Bacteria</taxon>
        <taxon>Pseudomonadati</taxon>
        <taxon>Pseudomonadota</taxon>
        <taxon>Gammaproteobacteria</taxon>
        <taxon>Cardiobacteriales</taxon>
        <taxon>Cardiobacteriaceae</taxon>
        <taxon>Suttonella</taxon>
    </lineage>
</organism>
<dbReference type="PANTHER" id="PTHR44943:SF8">
    <property type="entry name" value="TPR REPEAT-CONTAINING PROTEIN MJ0263"/>
    <property type="match status" value="1"/>
</dbReference>
<protein>
    <submittedName>
        <fullName evidence="4">Predicted O-linked N-acetylglucosamine transferase, SPINDLY family</fullName>
    </submittedName>
</protein>
<dbReference type="EMBL" id="UHIA01000004">
    <property type="protein sequence ID" value="SUO95870.1"/>
    <property type="molecule type" value="Genomic_DNA"/>
</dbReference>
<dbReference type="AlphaFoldDB" id="A0A380MTF6"/>
<dbReference type="SMART" id="SM00028">
    <property type="entry name" value="TPR"/>
    <property type="match status" value="3"/>
</dbReference>
<evidence type="ECO:0000313" key="5">
    <source>
        <dbReference type="Proteomes" id="UP000254575"/>
    </source>
</evidence>
<keyword evidence="5" id="KW-1185">Reference proteome</keyword>
<dbReference type="Gene3D" id="1.25.40.10">
    <property type="entry name" value="Tetratricopeptide repeat domain"/>
    <property type="match status" value="1"/>
</dbReference>
<keyword evidence="4" id="KW-0808">Transferase</keyword>
<keyword evidence="1" id="KW-0677">Repeat</keyword>
<dbReference type="Pfam" id="PF13432">
    <property type="entry name" value="TPR_16"/>
    <property type="match status" value="2"/>
</dbReference>
<reference evidence="4 5" key="1">
    <citation type="submission" date="2018-06" db="EMBL/GenBank/DDBJ databases">
        <authorList>
            <consortium name="Pathogen Informatics"/>
            <person name="Doyle S."/>
        </authorList>
    </citation>
    <scope>NUCLEOTIDE SEQUENCE [LARGE SCALE GENOMIC DNA]</scope>
    <source>
        <strain evidence="4 5">NCTC10717</strain>
    </source>
</reference>
<dbReference type="InterPro" id="IPR011990">
    <property type="entry name" value="TPR-like_helical_dom_sf"/>
</dbReference>
<dbReference type="OrthoDB" id="5294075at2"/>
<keyword evidence="3" id="KW-0732">Signal</keyword>
<dbReference type="InterPro" id="IPR051685">
    <property type="entry name" value="Ycf3/AcsC/BcsC/TPR_MFPF"/>
</dbReference>
<evidence type="ECO:0000256" key="1">
    <source>
        <dbReference type="ARBA" id="ARBA00022737"/>
    </source>
</evidence>
<feature type="signal peptide" evidence="3">
    <location>
        <begin position="1"/>
        <end position="18"/>
    </location>
</feature>
<feature type="chain" id="PRO_5016764762" evidence="3">
    <location>
        <begin position="19"/>
        <end position="234"/>
    </location>
</feature>
<dbReference type="SUPFAM" id="SSF48452">
    <property type="entry name" value="TPR-like"/>
    <property type="match status" value="1"/>
</dbReference>
<dbReference type="InterPro" id="IPR019734">
    <property type="entry name" value="TPR_rpt"/>
</dbReference>
<gene>
    <name evidence="4" type="ORF">NCTC10717_00767</name>
</gene>
<sequence length="234" mass="25385">MRKQIGIWLYLITAAAWAQQSNDEPPVALLPSQGNVGTGEQLLQDAQQGVGALANPAANPAPQARAQTMVLPQGTISSAPLASTQAAPPWSGYQAAESLAANGNPDLALKQLEARLATAPDDAKAAYLKGLILMQLGRSEDAERWFNMMRSNFPKLPQPYNALAVIYSGRNDWAAAQQVLEALLAIEPNHHNARLNLANVHLRLARRQYEAALKNKPKDAMIMQKLQQLDALQK</sequence>
<evidence type="ECO:0000256" key="3">
    <source>
        <dbReference type="SAM" id="SignalP"/>
    </source>
</evidence>
<proteinExistence type="predicted"/>
<dbReference type="RefSeq" id="WP_115218055.1">
    <property type="nucleotide sequence ID" value="NZ_UHIA01000004.1"/>
</dbReference>
<evidence type="ECO:0000256" key="2">
    <source>
        <dbReference type="ARBA" id="ARBA00022803"/>
    </source>
</evidence>
<dbReference type="GO" id="GO:0016740">
    <property type="term" value="F:transferase activity"/>
    <property type="evidence" value="ECO:0007669"/>
    <property type="project" value="UniProtKB-KW"/>
</dbReference>
<dbReference type="PANTHER" id="PTHR44943">
    <property type="entry name" value="CELLULOSE SYNTHASE OPERON PROTEIN C"/>
    <property type="match status" value="1"/>
</dbReference>